<organism evidence="1 3">
    <name type="scientific">Vitis vinifera</name>
    <name type="common">Grape</name>
    <dbReference type="NCBI Taxonomy" id="29760"/>
    <lineage>
        <taxon>Eukaryota</taxon>
        <taxon>Viridiplantae</taxon>
        <taxon>Streptophyta</taxon>
        <taxon>Embryophyta</taxon>
        <taxon>Tracheophyta</taxon>
        <taxon>Spermatophyta</taxon>
        <taxon>Magnoliopsida</taxon>
        <taxon>eudicotyledons</taxon>
        <taxon>Gunneridae</taxon>
        <taxon>Pentapetalae</taxon>
        <taxon>rosids</taxon>
        <taxon>Vitales</taxon>
        <taxon>Vitaceae</taxon>
        <taxon>Viteae</taxon>
        <taxon>Vitis</taxon>
    </lineage>
</organism>
<evidence type="ECO:0000313" key="1">
    <source>
        <dbReference type="EMBL" id="RVW58331.1"/>
    </source>
</evidence>
<accession>A0A438FEE5</accession>
<gene>
    <name evidence="2" type="ORF">CK203_033917</name>
    <name evidence="1" type="ORF">CK203_105063</name>
</gene>
<comment type="caution">
    <text evidence="1">The sequence shown here is derived from an EMBL/GenBank/DDBJ whole genome shotgun (WGS) entry which is preliminary data.</text>
</comment>
<dbReference type="EMBL" id="QGNW01000960">
    <property type="protein sequence ID" value="RVW58331.1"/>
    <property type="molecule type" value="Genomic_DNA"/>
</dbReference>
<dbReference type="AlphaFoldDB" id="A0A438FEE5"/>
<dbReference type="EMBL" id="QGNW01000178">
    <property type="protein sequence ID" value="RVW87970.1"/>
    <property type="molecule type" value="Genomic_DNA"/>
</dbReference>
<reference evidence="1 3" key="1">
    <citation type="journal article" date="2018" name="PLoS Genet.">
        <title>Population sequencing reveals clonal diversity and ancestral inbreeding in the grapevine cultivar Chardonnay.</title>
        <authorList>
            <person name="Roach M.J."/>
            <person name="Johnson D.L."/>
            <person name="Bohlmann J."/>
            <person name="van Vuuren H.J."/>
            <person name="Jones S.J."/>
            <person name="Pretorius I.S."/>
            <person name="Schmidt S.A."/>
            <person name="Borneman A.R."/>
        </authorList>
    </citation>
    <scope>NUCLEOTIDE SEQUENCE [LARGE SCALE GENOMIC DNA]</scope>
    <source>
        <strain evidence="3">cv. Chardonnay</strain>
        <strain evidence="1">I10V1</strain>
        <tissue evidence="1">Leaf</tissue>
    </source>
</reference>
<evidence type="ECO:0000313" key="2">
    <source>
        <dbReference type="EMBL" id="RVW87970.1"/>
    </source>
</evidence>
<dbReference type="Proteomes" id="UP000288805">
    <property type="component" value="Unassembled WGS sequence"/>
</dbReference>
<evidence type="ECO:0000313" key="3">
    <source>
        <dbReference type="Proteomes" id="UP000288805"/>
    </source>
</evidence>
<dbReference type="PANTHER" id="PTHR33168">
    <property type="entry name" value="STRESS INDUCED PROTEIN-RELATED"/>
    <property type="match status" value="1"/>
</dbReference>
<sequence length="100" mass="11613">MDIKYCCSSGNESIISDCHGLSSLNFLASGSRAHRWRMLWRRIKREKKKLFNYPTPVHAPYDPYTYSQNFDQGLTWADPDNASRSFSARFAVPSRIFEES</sequence>
<proteinExistence type="predicted"/>
<protein>
    <submittedName>
        <fullName evidence="1">Uncharacterized protein</fullName>
    </submittedName>
</protein>
<name>A0A438FEE5_VITVI</name>